<protein>
    <submittedName>
        <fullName evidence="1">Uncharacterized protein</fullName>
    </submittedName>
</protein>
<accession>A0A4W2EZ28</accession>
<proteinExistence type="predicted"/>
<reference evidence="1 2" key="1">
    <citation type="submission" date="2018-11" db="EMBL/GenBank/DDBJ databases">
        <title>Haplotype-resolved cattle genomes.</title>
        <authorList>
            <person name="Low W.Y."/>
            <person name="Tearle R."/>
            <person name="Bickhart D.M."/>
            <person name="Rosen B.D."/>
            <person name="Koren S."/>
            <person name="Rhie A."/>
            <person name="Hiendleder S."/>
            <person name="Phillippy A.M."/>
            <person name="Smith T.P.L."/>
            <person name="Williams J.L."/>
        </authorList>
    </citation>
    <scope>NUCLEOTIDE SEQUENCE [LARGE SCALE GENOMIC DNA]</scope>
</reference>
<dbReference type="Proteomes" id="UP000314981">
    <property type="component" value="Chromosome 4"/>
</dbReference>
<reference evidence="1" key="2">
    <citation type="submission" date="2025-08" db="UniProtKB">
        <authorList>
            <consortium name="Ensembl"/>
        </authorList>
    </citation>
    <scope>IDENTIFICATION</scope>
</reference>
<evidence type="ECO:0000313" key="2">
    <source>
        <dbReference type="Proteomes" id="UP000314981"/>
    </source>
</evidence>
<reference evidence="1" key="3">
    <citation type="submission" date="2025-09" db="UniProtKB">
        <authorList>
            <consortium name="Ensembl"/>
        </authorList>
    </citation>
    <scope>IDENTIFICATION</scope>
</reference>
<evidence type="ECO:0000313" key="1">
    <source>
        <dbReference type="Ensembl" id="ENSBIXP00000042025.1"/>
    </source>
</evidence>
<keyword evidence="2" id="KW-1185">Reference proteome</keyword>
<dbReference type="Ensembl" id="ENSBIXT00000051169.1">
    <property type="protein sequence ID" value="ENSBIXP00000042025.1"/>
    <property type="gene ID" value="ENSBIXG00000026168.1"/>
</dbReference>
<dbReference type="AlphaFoldDB" id="A0A4W2EZ28"/>
<name>A0A4W2EZ28_BOBOX</name>
<organism evidence="1 2">
    <name type="scientific">Bos indicus x Bos taurus</name>
    <name type="common">Hybrid cattle</name>
    <dbReference type="NCBI Taxonomy" id="30522"/>
    <lineage>
        <taxon>Eukaryota</taxon>
        <taxon>Metazoa</taxon>
        <taxon>Chordata</taxon>
        <taxon>Craniata</taxon>
        <taxon>Vertebrata</taxon>
        <taxon>Euteleostomi</taxon>
        <taxon>Mammalia</taxon>
        <taxon>Eutheria</taxon>
        <taxon>Laurasiatheria</taxon>
        <taxon>Artiodactyla</taxon>
        <taxon>Ruminantia</taxon>
        <taxon>Pecora</taxon>
        <taxon>Bovidae</taxon>
        <taxon>Bovinae</taxon>
        <taxon>Bos</taxon>
    </lineage>
</organism>
<sequence>GVSLEIAAAEEASKESQADVQNLRSSFFAKRNLHAPNTCLQKTGTSERKLYYYISTLLLVKRDPSLPSW</sequence>